<accession>A0A3M8D4I9</accession>
<dbReference type="EMBL" id="RHHU01000013">
    <property type="protein sequence ID" value="RNB82135.1"/>
    <property type="molecule type" value="Genomic_DNA"/>
</dbReference>
<comment type="similarity">
    <text evidence="1">Belongs to the HyuE racemase family.</text>
</comment>
<dbReference type="Gene3D" id="3.40.50.12500">
    <property type="match status" value="1"/>
</dbReference>
<dbReference type="InterPro" id="IPR015942">
    <property type="entry name" value="Asp/Glu/hydantoin_racemase"/>
</dbReference>
<comment type="caution">
    <text evidence="2">The sequence shown here is derived from an EMBL/GenBank/DDBJ whole genome shotgun (WGS) entry which is preliminary data.</text>
</comment>
<reference evidence="2 3" key="1">
    <citation type="submission" date="2018-10" db="EMBL/GenBank/DDBJ databases">
        <title>Phylogenomics of Brevibacillus.</title>
        <authorList>
            <person name="Dunlap C."/>
        </authorList>
    </citation>
    <scope>NUCLEOTIDE SEQUENCE [LARGE SCALE GENOMIC DNA]</scope>
    <source>
        <strain evidence="2 3">JCM 15774</strain>
    </source>
</reference>
<dbReference type="Proteomes" id="UP000269573">
    <property type="component" value="Unassembled WGS sequence"/>
</dbReference>
<dbReference type="Pfam" id="PF01177">
    <property type="entry name" value="Asp_Glu_race"/>
    <property type="match status" value="1"/>
</dbReference>
<evidence type="ECO:0000313" key="2">
    <source>
        <dbReference type="EMBL" id="RNB82135.1"/>
    </source>
</evidence>
<name>A0A3M8D4I9_9BACL</name>
<dbReference type="AlphaFoldDB" id="A0A3M8D4I9"/>
<evidence type="ECO:0000313" key="3">
    <source>
        <dbReference type="Proteomes" id="UP000269573"/>
    </source>
</evidence>
<gene>
    <name evidence="2" type="ORF">EDM59_21260</name>
</gene>
<evidence type="ECO:0000256" key="1">
    <source>
        <dbReference type="ARBA" id="ARBA00038414"/>
    </source>
</evidence>
<organism evidence="2 3">
    <name type="scientific">Brevibacillus nitrificans</name>
    <dbReference type="NCBI Taxonomy" id="651560"/>
    <lineage>
        <taxon>Bacteria</taxon>
        <taxon>Bacillati</taxon>
        <taxon>Bacillota</taxon>
        <taxon>Bacilli</taxon>
        <taxon>Bacillales</taxon>
        <taxon>Paenibacillaceae</taxon>
        <taxon>Brevibacillus</taxon>
    </lineage>
</organism>
<dbReference type="GO" id="GO:0047661">
    <property type="term" value="F:amino-acid racemase activity"/>
    <property type="evidence" value="ECO:0007669"/>
    <property type="project" value="InterPro"/>
</dbReference>
<proteinExistence type="inferred from homology"/>
<sequence>MGSMKTRIGLVHATMNSVSPMLEAFHTHYPEAELVNLMDEGLLLAVNEQGGITPEILQRFEDLVQKAVDSGTDGVLLSCSVFSPYVPDIQKKYAIPILSVDEAMLARAVLLGERIGVVATVVTAGPTTKGLLEQFAQASGKAVQVDVEIVPKAFEALKKGDLEQHNRLIQERAKKLAENADVLVLAQISMARAAAQLKEIGIPVLTSPLTSTSSIMEQIRARKGLE</sequence>
<protein>
    <submittedName>
        <fullName evidence="2">Asp/Glu/hydantoin racemase</fullName>
    </submittedName>
</protein>
<dbReference type="InterPro" id="IPR053714">
    <property type="entry name" value="Iso_Racemase_Enz_sf"/>
</dbReference>
<keyword evidence="3" id="KW-1185">Reference proteome</keyword>